<feature type="compositionally biased region" description="Basic and acidic residues" evidence="5">
    <location>
        <begin position="753"/>
        <end position="767"/>
    </location>
</feature>
<feature type="region of interest" description="Disordered" evidence="5">
    <location>
        <begin position="1"/>
        <end position="33"/>
    </location>
</feature>
<dbReference type="AlphaFoldDB" id="A0A6L2PDE4"/>
<feature type="compositionally biased region" description="Basic and acidic residues" evidence="5">
    <location>
        <begin position="714"/>
        <end position="733"/>
    </location>
</feature>
<comment type="subcellular location">
    <subcellularLocation>
        <location evidence="1">Nucleus</location>
    </subcellularLocation>
</comment>
<feature type="compositionally biased region" description="Low complexity" evidence="5">
    <location>
        <begin position="818"/>
        <end position="852"/>
    </location>
</feature>
<dbReference type="GO" id="GO:0045727">
    <property type="term" value="P:positive regulation of translation"/>
    <property type="evidence" value="ECO:0007669"/>
    <property type="project" value="TreeGrafter"/>
</dbReference>
<evidence type="ECO:0000256" key="2">
    <source>
        <dbReference type="ARBA" id="ARBA00005991"/>
    </source>
</evidence>
<feature type="compositionally biased region" description="Basic and acidic residues" evidence="5">
    <location>
        <begin position="188"/>
        <end position="225"/>
    </location>
</feature>
<feature type="compositionally biased region" description="Basic and acidic residues" evidence="5">
    <location>
        <begin position="777"/>
        <end position="796"/>
    </location>
</feature>
<dbReference type="GO" id="GO:0005730">
    <property type="term" value="C:nucleolus"/>
    <property type="evidence" value="ECO:0007669"/>
    <property type="project" value="TreeGrafter"/>
</dbReference>
<evidence type="ECO:0000256" key="1">
    <source>
        <dbReference type="ARBA" id="ARBA00004123"/>
    </source>
</evidence>
<feature type="compositionally biased region" description="Basic and acidic residues" evidence="5">
    <location>
        <begin position="248"/>
        <end position="310"/>
    </location>
</feature>
<dbReference type="CDD" id="cd12455">
    <property type="entry name" value="RRM_like_Smg4_UPF3"/>
    <property type="match status" value="1"/>
</dbReference>
<organism evidence="7 8">
    <name type="scientific">Coptotermes formosanus</name>
    <name type="common">Formosan subterranean termite</name>
    <dbReference type="NCBI Taxonomy" id="36987"/>
    <lineage>
        <taxon>Eukaryota</taxon>
        <taxon>Metazoa</taxon>
        <taxon>Ecdysozoa</taxon>
        <taxon>Arthropoda</taxon>
        <taxon>Hexapoda</taxon>
        <taxon>Insecta</taxon>
        <taxon>Pterygota</taxon>
        <taxon>Neoptera</taxon>
        <taxon>Polyneoptera</taxon>
        <taxon>Dictyoptera</taxon>
        <taxon>Blattodea</taxon>
        <taxon>Blattoidea</taxon>
        <taxon>Termitoidae</taxon>
        <taxon>Rhinotermitidae</taxon>
        <taxon>Coptotermes</taxon>
    </lineage>
</organism>
<feature type="compositionally biased region" description="Basic and acidic residues" evidence="5">
    <location>
        <begin position="370"/>
        <end position="396"/>
    </location>
</feature>
<dbReference type="GO" id="GO:0005737">
    <property type="term" value="C:cytoplasm"/>
    <property type="evidence" value="ECO:0007669"/>
    <property type="project" value="TreeGrafter"/>
</dbReference>
<feature type="compositionally biased region" description="Basic and acidic residues" evidence="5">
    <location>
        <begin position="431"/>
        <end position="479"/>
    </location>
</feature>
<evidence type="ECO:0000256" key="5">
    <source>
        <dbReference type="SAM" id="MobiDB-lite"/>
    </source>
</evidence>
<protein>
    <recommendedName>
        <fullName evidence="6">UPF3 domain-containing protein</fullName>
    </recommendedName>
</protein>
<name>A0A6L2PDE4_COPFO</name>
<dbReference type="InterPro" id="IPR035979">
    <property type="entry name" value="RBD_domain_sf"/>
</dbReference>
<keyword evidence="3" id="KW-0866">Nonsense-mediated mRNA decay</keyword>
<feature type="compositionally biased region" description="Polar residues" evidence="5">
    <location>
        <begin position="232"/>
        <end position="241"/>
    </location>
</feature>
<feature type="compositionally biased region" description="Polar residues" evidence="5">
    <location>
        <begin position="701"/>
        <end position="713"/>
    </location>
</feature>
<dbReference type="Proteomes" id="UP000502823">
    <property type="component" value="Unassembled WGS sequence"/>
</dbReference>
<sequence>MTHVSTVETENVPKKSETANEHEKPREKKERVRLPTKVVIRRLPPTLTKDAFISQIAPVPEHDYLYFVRPDRSLGPFAFSRAYINFIKQEDIFTFKEQFDNYTFMDKKGNEYPAVVEFAPFQRLPKKRLGRKKDPKMGTLEQDPAYISFLESKAAKPSETGSAQHCSLEYFPPPEKKKITTTPLLDFLRQRRAEKQRIRDERREERKRKEQERKRLKDADRDRRRGTGKSDPGSSRDTTSDAVLRVLRNPEHEKEVKDDSNRGGGSKESRDKTQQLGIRKRDDDRQHNNRDKERERREKQFQENKQRENKGQSSVKSYRDDRQKQMEIRAQRKLPDDQRRKTSFEHGQGHMKMTDSYHESEKIQGPSKTSDTRRSQELDRSSTKLSDTHRSQEFDRSQGPSKTDAHKSQDYDRHTHTNRGMDHRKHYQSSDQRRAPYERFQSHGKDGEKQSKENEHRKSYRESESKRNQGYNKDTDQRKNSYNIKTARSYNETDSKKASSDHRIHFKEGGLKNSMESLDENMKAEKQDDSKIWEQMGAKPKKKVSTDITSKQESKGDKTREQLLKTEKPIKKEQNRRNSLESADQKDVPEINVVDQKEESVEEGMKHNSEKQPKQSNSLESSDCQLICQYSTESMNRDKQNSLKPEKRNLPEPEDKLEAEVKIECKENVKMCTDHKYGVKPSQRRGSLDSGDHECKVQGSRGMSRSATGSDWSVDSKLKRNHSLDLDDNHWDLNAEQGEGMLKRSALSEESTGEVRKSRNKESKDRAAGASGNGTNGEHKRDPRVERRIRNKDRPSIEIYRPGMGRFSLQRKERERGSVSTSGTAGSSMEQDSPSSSPSPTPTNTSRTTTSTKTCKGGNELRSMTFKRSVSREK</sequence>
<feature type="compositionally biased region" description="Basic and acidic residues" evidence="5">
    <location>
        <begin position="686"/>
        <end position="696"/>
    </location>
</feature>
<feature type="compositionally biased region" description="Basic and acidic residues" evidence="5">
    <location>
        <begin position="550"/>
        <end position="613"/>
    </location>
</feature>
<dbReference type="FunFam" id="3.30.70.330:FF:000717">
    <property type="entry name" value="regulator of nonsense transcripts 3B"/>
    <property type="match status" value="1"/>
</dbReference>
<dbReference type="Gene3D" id="3.30.70.330">
    <property type="match status" value="1"/>
</dbReference>
<comment type="caution">
    <text evidence="7">The sequence shown here is derived from an EMBL/GenBank/DDBJ whole genome shotgun (WGS) entry which is preliminary data.</text>
</comment>
<dbReference type="OrthoDB" id="18087at2759"/>
<dbReference type="Pfam" id="PF03467">
    <property type="entry name" value="Smg4_UPF3"/>
    <property type="match status" value="1"/>
</dbReference>
<evidence type="ECO:0000256" key="3">
    <source>
        <dbReference type="ARBA" id="ARBA00023161"/>
    </source>
</evidence>
<keyword evidence="8" id="KW-1185">Reference proteome</keyword>
<dbReference type="SUPFAM" id="SSF54928">
    <property type="entry name" value="RNA-binding domain, RBD"/>
    <property type="match status" value="1"/>
</dbReference>
<feature type="compositionally biased region" description="Basic and acidic residues" evidence="5">
    <location>
        <begin position="635"/>
        <end position="660"/>
    </location>
</feature>
<feature type="compositionally biased region" description="Polar residues" evidence="5">
    <location>
        <begin position="480"/>
        <end position="490"/>
    </location>
</feature>
<feature type="region of interest" description="Disordered" evidence="5">
    <location>
        <begin position="672"/>
        <end position="874"/>
    </location>
</feature>
<dbReference type="InterPro" id="IPR012677">
    <property type="entry name" value="Nucleotide-bd_a/b_plait_sf"/>
</dbReference>
<dbReference type="InterPro" id="IPR005120">
    <property type="entry name" value="UPF3_dom"/>
</dbReference>
<feature type="compositionally biased region" description="Basic and acidic residues" evidence="5">
    <location>
        <begin position="520"/>
        <end position="532"/>
    </location>
</feature>
<feature type="region of interest" description="Disordered" evidence="5">
    <location>
        <begin position="164"/>
        <end position="660"/>
    </location>
</feature>
<dbReference type="GO" id="GO:0000184">
    <property type="term" value="P:nuclear-transcribed mRNA catabolic process, nonsense-mediated decay"/>
    <property type="evidence" value="ECO:0007669"/>
    <property type="project" value="UniProtKB-KW"/>
</dbReference>
<feature type="compositionally biased region" description="Basic and acidic residues" evidence="5">
    <location>
        <begin position="317"/>
        <end position="362"/>
    </location>
</feature>
<dbReference type="InParanoid" id="A0A6L2PDE4"/>
<dbReference type="PANTHER" id="PTHR13112">
    <property type="entry name" value="UPF3 REGULATOR OF NONSENSE TRANSCRIPTS-LIKE PROTEIN"/>
    <property type="match status" value="1"/>
</dbReference>
<dbReference type="PANTHER" id="PTHR13112:SF0">
    <property type="entry name" value="FI21285P1"/>
    <property type="match status" value="1"/>
</dbReference>
<evidence type="ECO:0000313" key="8">
    <source>
        <dbReference type="Proteomes" id="UP000502823"/>
    </source>
</evidence>
<keyword evidence="4" id="KW-0539">Nucleus</keyword>
<accession>A0A6L2PDE4</accession>
<evidence type="ECO:0000256" key="4">
    <source>
        <dbReference type="ARBA" id="ARBA00023242"/>
    </source>
</evidence>
<evidence type="ECO:0000259" key="6">
    <source>
        <dbReference type="Pfam" id="PF03467"/>
    </source>
</evidence>
<evidence type="ECO:0000313" key="7">
    <source>
        <dbReference type="EMBL" id="GFG29212.1"/>
    </source>
</evidence>
<proteinExistence type="inferred from homology"/>
<reference evidence="8" key="1">
    <citation type="submission" date="2020-01" db="EMBL/GenBank/DDBJ databases">
        <title>Draft genome sequence of the Termite Coptotermes fromosanus.</title>
        <authorList>
            <person name="Itakura S."/>
            <person name="Yosikawa Y."/>
            <person name="Umezawa K."/>
        </authorList>
    </citation>
    <scope>NUCLEOTIDE SEQUENCE [LARGE SCALE GENOMIC DNA]</scope>
</reference>
<feature type="compositionally biased region" description="Polar residues" evidence="5">
    <location>
        <begin position="614"/>
        <end position="634"/>
    </location>
</feature>
<comment type="similarity">
    <text evidence="2">Belongs to the RENT3 family.</text>
</comment>
<gene>
    <name evidence="7" type="ORF">Cfor_09732</name>
</gene>
<feature type="compositionally biased region" description="Basic and acidic residues" evidence="5">
    <location>
        <begin position="491"/>
        <end position="510"/>
    </location>
</feature>
<dbReference type="InterPro" id="IPR039722">
    <property type="entry name" value="Upf3"/>
</dbReference>
<feature type="compositionally biased region" description="Basic and acidic residues" evidence="5">
    <location>
        <begin position="403"/>
        <end position="421"/>
    </location>
</feature>
<feature type="compositionally biased region" description="Basic and acidic residues" evidence="5">
    <location>
        <begin position="11"/>
        <end position="33"/>
    </location>
</feature>
<feature type="domain" description="UPF3" evidence="6">
    <location>
        <begin position="36"/>
        <end position="192"/>
    </location>
</feature>
<dbReference type="GO" id="GO:0003729">
    <property type="term" value="F:mRNA binding"/>
    <property type="evidence" value="ECO:0007669"/>
    <property type="project" value="TreeGrafter"/>
</dbReference>
<dbReference type="EMBL" id="BLKM01000120">
    <property type="protein sequence ID" value="GFG29212.1"/>
    <property type="molecule type" value="Genomic_DNA"/>
</dbReference>